<dbReference type="GO" id="GO:0000701">
    <property type="term" value="F:purine-specific mismatch base pair DNA N-glycosylase activity"/>
    <property type="evidence" value="ECO:0007669"/>
    <property type="project" value="TreeGrafter"/>
</dbReference>
<dbReference type="SUPFAM" id="SSF48150">
    <property type="entry name" value="DNA-glycosylase"/>
    <property type="match status" value="1"/>
</dbReference>
<comment type="cofactor">
    <cofactor evidence="1">
        <name>[4Fe-4S] cluster</name>
        <dbReference type="ChEBI" id="CHEBI:49883"/>
    </cofactor>
</comment>
<keyword evidence="11" id="KW-0255">Endonuclease</keyword>
<dbReference type="CDD" id="cd00056">
    <property type="entry name" value="ENDO3c"/>
    <property type="match status" value="1"/>
</dbReference>
<dbReference type="PANTHER" id="PTHR42944">
    <property type="entry name" value="ADENINE DNA GLYCOSYLASE"/>
    <property type="match status" value="1"/>
</dbReference>
<dbReference type="GO" id="GO:0006298">
    <property type="term" value="P:mismatch repair"/>
    <property type="evidence" value="ECO:0007669"/>
    <property type="project" value="TreeGrafter"/>
</dbReference>
<evidence type="ECO:0000256" key="6">
    <source>
        <dbReference type="ARBA" id="ARBA00023004"/>
    </source>
</evidence>
<dbReference type="PANTHER" id="PTHR42944:SF1">
    <property type="entry name" value="ADENINE DNA GLYCOSYLASE"/>
    <property type="match status" value="1"/>
</dbReference>
<dbReference type="Gene3D" id="1.10.1670.10">
    <property type="entry name" value="Helix-hairpin-Helix base-excision DNA repair enzymes (C-terminal)"/>
    <property type="match status" value="1"/>
</dbReference>
<reference evidence="12" key="1">
    <citation type="submission" date="2017-09" db="EMBL/GenBank/DDBJ databases">
        <title>Depth-based differentiation of microbial function through sediment-hosted aquifers and enrichment of novel symbionts in the deep terrestrial subsurface.</title>
        <authorList>
            <person name="Probst A.J."/>
            <person name="Ladd B."/>
            <person name="Jarett J.K."/>
            <person name="Geller-Mcgrath D.E."/>
            <person name="Sieber C.M.K."/>
            <person name="Emerson J.B."/>
            <person name="Anantharaman K."/>
            <person name="Thomas B.C."/>
            <person name="Malmstrom R."/>
            <person name="Stieglmeier M."/>
            <person name="Klingl A."/>
            <person name="Woyke T."/>
            <person name="Ryan C.M."/>
            <person name="Banfield J.F."/>
        </authorList>
    </citation>
    <scope>NUCLEOTIDE SEQUENCE [LARGE SCALE GENOMIC DNA]</scope>
</reference>
<dbReference type="InterPro" id="IPR003265">
    <property type="entry name" value="HhH-GPD_domain"/>
</dbReference>
<evidence type="ECO:0000256" key="5">
    <source>
        <dbReference type="ARBA" id="ARBA00022801"/>
    </source>
</evidence>
<dbReference type="GO" id="GO:0051536">
    <property type="term" value="F:iron-sulfur cluster binding"/>
    <property type="evidence" value="ECO:0007669"/>
    <property type="project" value="UniProtKB-KW"/>
</dbReference>
<evidence type="ECO:0000256" key="9">
    <source>
        <dbReference type="ARBA" id="ARBA00023295"/>
    </source>
</evidence>
<evidence type="ECO:0000313" key="12">
    <source>
        <dbReference type="Proteomes" id="UP000231162"/>
    </source>
</evidence>
<keyword evidence="9" id="KW-0326">Glycosidase</keyword>
<dbReference type="GO" id="GO:0006284">
    <property type="term" value="P:base-excision repair"/>
    <property type="evidence" value="ECO:0007669"/>
    <property type="project" value="InterPro"/>
</dbReference>
<evidence type="ECO:0000256" key="3">
    <source>
        <dbReference type="ARBA" id="ARBA00022723"/>
    </source>
</evidence>
<proteinExistence type="inferred from homology"/>
<dbReference type="AlphaFoldDB" id="A0A2M6R8L8"/>
<dbReference type="InterPro" id="IPR044298">
    <property type="entry name" value="MIG/MutY"/>
</dbReference>
<keyword evidence="5" id="KW-0378">Hydrolase</keyword>
<dbReference type="InterPro" id="IPR011257">
    <property type="entry name" value="DNA_glycosylase"/>
</dbReference>
<evidence type="ECO:0000259" key="10">
    <source>
        <dbReference type="SMART" id="SM00478"/>
    </source>
</evidence>
<dbReference type="SMART" id="SM00478">
    <property type="entry name" value="ENDO3c"/>
    <property type="match status" value="1"/>
</dbReference>
<accession>A0A2M6R8L8</accession>
<dbReference type="GO" id="GO:0034039">
    <property type="term" value="F:8-oxo-7,8-dihydroguanine DNA N-glycosylase activity"/>
    <property type="evidence" value="ECO:0007669"/>
    <property type="project" value="TreeGrafter"/>
</dbReference>
<feature type="domain" description="HhH-GPD" evidence="10">
    <location>
        <begin position="38"/>
        <end position="186"/>
    </location>
</feature>
<keyword evidence="3" id="KW-0479">Metal-binding</keyword>
<dbReference type="GO" id="GO:0046872">
    <property type="term" value="F:metal ion binding"/>
    <property type="evidence" value="ECO:0007669"/>
    <property type="project" value="UniProtKB-KW"/>
</dbReference>
<comment type="similarity">
    <text evidence="2">Belongs to the Nth/MutY family.</text>
</comment>
<gene>
    <name evidence="11" type="ORF">COT79_02180</name>
</gene>
<evidence type="ECO:0000256" key="4">
    <source>
        <dbReference type="ARBA" id="ARBA00022763"/>
    </source>
</evidence>
<dbReference type="Pfam" id="PF00730">
    <property type="entry name" value="HhH-GPD"/>
    <property type="match status" value="1"/>
</dbReference>
<evidence type="ECO:0000256" key="1">
    <source>
        <dbReference type="ARBA" id="ARBA00001966"/>
    </source>
</evidence>
<evidence type="ECO:0000256" key="2">
    <source>
        <dbReference type="ARBA" id="ARBA00008343"/>
    </source>
</evidence>
<dbReference type="Proteomes" id="UP000231162">
    <property type="component" value="Unassembled WGS sequence"/>
</dbReference>
<keyword evidence="6" id="KW-0408">Iron</keyword>
<sequence length="266" mass="30906">MTIPAFQKTIWDYYHAHPRPMPWRETTDPYHIYVSEVMLQQTQVDRVLSKYTQFVRLFPNWGALADAPLTDVLRVWQGLGYNRRALLLQKSARIISDTYSQKLPNDPQLLEQLPGIGHATARSIVGFAYNKPVVFIETNIRSVFIHFFFSDRSDVDDTELLPLIKKSCHQENVREWYWALMDYGVMLKKSGNPSQKSKQYVRQSTFIGSDRQVRGEILRALTKGKILETELFKMVSVPKERFDSILTSLVKEGLAAKYKEYIKIPV</sequence>
<evidence type="ECO:0000313" key="11">
    <source>
        <dbReference type="EMBL" id="PIS06885.1"/>
    </source>
</evidence>
<dbReference type="GO" id="GO:0035485">
    <property type="term" value="F:adenine/guanine mispair binding"/>
    <property type="evidence" value="ECO:0007669"/>
    <property type="project" value="TreeGrafter"/>
</dbReference>
<organism evidence="11 12">
    <name type="scientific">Candidatus Berkelbacteria bacterium CG10_big_fil_rev_8_21_14_0_10_43_14</name>
    <dbReference type="NCBI Taxonomy" id="1974515"/>
    <lineage>
        <taxon>Bacteria</taxon>
        <taxon>Candidatus Berkelbacteria</taxon>
    </lineage>
</organism>
<dbReference type="GO" id="GO:0004519">
    <property type="term" value="F:endonuclease activity"/>
    <property type="evidence" value="ECO:0007669"/>
    <property type="project" value="UniProtKB-KW"/>
</dbReference>
<name>A0A2M6R8L8_9BACT</name>
<dbReference type="EMBL" id="PEZX01000030">
    <property type="protein sequence ID" value="PIS06885.1"/>
    <property type="molecule type" value="Genomic_DNA"/>
</dbReference>
<dbReference type="Gene3D" id="1.10.340.30">
    <property type="entry name" value="Hypothetical protein, domain 2"/>
    <property type="match status" value="1"/>
</dbReference>
<keyword evidence="4" id="KW-0227">DNA damage</keyword>
<keyword evidence="8" id="KW-0234">DNA repair</keyword>
<keyword evidence="11" id="KW-0540">Nuclease</keyword>
<evidence type="ECO:0000256" key="8">
    <source>
        <dbReference type="ARBA" id="ARBA00023204"/>
    </source>
</evidence>
<dbReference type="InterPro" id="IPR023170">
    <property type="entry name" value="HhH_base_excis_C"/>
</dbReference>
<evidence type="ECO:0000256" key="7">
    <source>
        <dbReference type="ARBA" id="ARBA00023014"/>
    </source>
</evidence>
<protein>
    <submittedName>
        <fullName evidence="11">Endonuclease III</fullName>
    </submittedName>
</protein>
<keyword evidence="7" id="KW-0411">Iron-sulfur</keyword>
<dbReference type="GO" id="GO:0032357">
    <property type="term" value="F:oxidized purine DNA binding"/>
    <property type="evidence" value="ECO:0007669"/>
    <property type="project" value="TreeGrafter"/>
</dbReference>
<comment type="caution">
    <text evidence="11">The sequence shown here is derived from an EMBL/GenBank/DDBJ whole genome shotgun (WGS) entry which is preliminary data.</text>
</comment>